<dbReference type="RefSeq" id="WP_116303200.1">
    <property type="nucleotide sequence ID" value="NZ_NFZV01000018.1"/>
</dbReference>
<reference evidence="2" key="1">
    <citation type="submission" date="2017-05" db="EMBL/GenBank/DDBJ databases">
        <authorList>
            <person name="Sharma S."/>
            <person name="Sidhu C."/>
            <person name="Pinnaka A.K."/>
        </authorList>
    </citation>
    <scope>NUCLEOTIDE SEQUENCE [LARGE SCALE GENOMIC DNA]</scope>
    <source>
        <strain evidence="2">AK93</strain>
    </source>
</reference>
<dbReference type="EMBL" id="NFZW01000017">
    <property type="protein sequence ID" value="RFA34140.1"/>
    <property type="molecule type" value="Genomic_DNA"/>
</dbReference>
<name>A0A3E0WME0_9GAMM</name>
<protein>
    <recommendedName>
        <fullName evidence="3">DUF945 domain-containing protein</fullName>
    </recommendedName>
</protein>
<evidence type="ECO:0000313" key="2">
    <source>
        <dbReference type="Proteomes" id="UP000256763"/>
    </source>
</evidence>
<sequence length="291" mass="33516">MKAKLGAWVLVALLALALIYWAAQSVMERRFEREVQAFVADLPPEWQVEYEDVSVSLWRRDATIHRLHVRALSQPVFTAERLDFVSFDRRNTPPRYLHARLLGVEQDLSELHNEQAELLQSLGYDRLLGDYEFEYRYREDEQRLDIRELSAHLRDIGRMSASLRLDGVDLTDLVLMPQEQMFFVSIVDFSLSYRDESFLSKVIAQVATEQGLSEEAVIQGFLLRLDAEFGHPDEPFYQEFQAQLGAFLQEPNTLTLRAQPEQPVSVIDAVAYGMVRPGELPQLLNLSIEAD</sequence>
<proteinExistence type="predicted"/>
<evidence type="ECO:0008006" key="3">
    <source>
        <dbReference type="Google" id="ProtNLM"/>
    </source>
</evidence>
<evidence type="ECO:0000313" key="1">
    <source>
        <dbReference type="EMBL" id="RFA34140.1"/>
    </source>
</evidence>
<accession>A0A3E0WME0</accession>
<dbReference type="OrthoDB" id="5452892at2"/>
<comment type="caution">
    <text evidence="1">The sequence shown here is derived from an EMBL/GenBank/DDBJ whole genome shotgun (WGS) entry which is preliminary data.</text>
</comment>
<gene>
    <name evidence="1" type="ORF">CAL65_15965</name>
</gene>
<keyword evidence="2" id="KW-1185">Reference proteome</keyword>
<dbReference type="AlphaFoldDB" id="A0A3E0WME0"/>
<dbReference type="Proteomes" id="UP000256763">
    <property type="component" value="Unassembled WGS sequence"/>
</dbReference>
<organism evidence="1 2">
    <name type="scientific">Alkalilimnicola ehrlichii</name>
    <dbReference type="NCBI Taxonomy" id="351052"/>
    <lineage>
        <taxon>Bacteria</taxon>
        <taxon>Pseudomonadati</taxon>
        <taxon>Pseudomonadota</taxon>
        <taxon>Gammaproteobacteria</taxon>
        <taxon>Chromatiales</taxon>
        <taxon>Ectothiorhodospiraceae</taxon>
        <taxon>Alkalilimnicola</taxon>
    </lineage>
</organism>